<dbReference type="PATRIC" id="fig|595434.4.peg.937"/>
<comment type="caution">
    <text evidence="2">The sequence shown here is derived from an EMBL/GenBank/DDBJ whole genome shotgun (WGS) entry which is preliminary data.</text>
</comment>
<feature type="region of interest" description="Disordered" evidence="1">
    <location>
        <begin position="27"/>
        <end position="57"/>
    </location>
</feature>
<dbReference type="Proteomes" id="UP000036367">
    <property type="component" value="Unassembled WGS sequence"/>
</dbReference>
<keyword evidence="3" id="KW-1185">Reference proteome</keyword>
<organism evidence="2 3">
    <name type="scientific">Rhodopirellula islandica</name>
    <dbReference type="NCBI Taxonomy" id="595434"/>
    <lineage>
        <taxon>Bacteria</taxon>
        <taxon>Pseudomonadati</taxon>
        <taxon>Planctomycetota</taxon>
        <taxon>Planctomycetia</taxon>
        <taxon>Pirellulales</taxon>
        <taxon>Pirellulaceae</taxon>
        <taxon>Rhodopirellula</taxon>
    </lineage>
</organism>
<accession>A0A0J1BKX0</accession>
<dbReference type="EMBL" id="LECT01000007">
    <property type="protein sequence ID" value="KLU07176.1"/>
    <property type="molecule type" value="Genomic_DNA"/>
</dbReference>
<evidence type="ECO:0000313" key="3">
    <source>
        <dbReference type="Proteomes" id="UP000036367"/>
    </source>
</evidence>
<sequence length="102" mass="10938">MSGRSQPPRVGCVVGLSSNQVLKIAVPSTDHRNTANRTSGTTGLRYGTASSEAGFGTSRPSRTFALKRLRGWLTPWNCVTGTTGSELGCDVARRWKAARRNS</sequence>
<gene>
    <name evidence="2" type="ORF">RISK_000977</name>
</gene>
<evidence type="ECO:0000256" key="1">
    <source>
        <dbReference type="SAM" id="MobiDB-lite"/>
    </source>
</evidence>
<name>A0A0J1BKX0_RHOIS</name>
<reference evidence="2" key="1">
    <citation type="submission" date="2015-05" db="EMBL/GenBank/DDBJ databases">
        <title>Permanent draft genome of Rhodopirellula islandicus K833.</title>
        <authorList>
            <person name="Kizina J."/>
            <person name="Richter M."/>
            <person name="Glockner F.O."/>
            <person name="Harder J."/>
        </authorList>
    </citation>
    <scope>NUCLEOTIDE SEQUENCE [LARGE SCALE GENOMIC DNA]</scope>
    <source>
        <strain evidence="2">K833</strain>
    </source>
</reference>
<evidence type="ECO:0000313" key="2">
    <source>
        <dbReference type="EMBL" id="KLU07176.1"/>
    </source>
</evidence>
<protein>
    <submittedName>
        <fullName evidence="2">Uncharacterized protein</fullName>
    </submittedName>
</protein>
<dbReference type="AlphaFoldDB" id="A0A0J1BKX0"/>
<proteinExistence type="predicted"/>